<comment type="caution">
    <text evidence="1">The sequence shown here is derived from an EMBL/GenBank/DDBJ whole genome shotgun (WGS) entry which is preliminary data.</text>
</comment>
<reference evidence="1 2" key="1">
    <citation type="journal article" date="2021" name="Commun. Biol.">
        <title>The genome of Shorea leprosula (Dipterocarpaceae) highlights the ecological relevance of drought in aseasonal tropical rainforests.</title>
        <authorList>
            <person name="Ng K.K.S."/>
            <person name="Kobayashi M.J."/>
            <person name="Fawcett J.A."/>
            <person name="Hatakeyama M."/>
            <person name="Paape T."/>
            <person name="Ng C.H."/>
            <person name="Ang C.C."/>
            <person name="Tnah L.H."/>
            <person name="Lee C.T."/>
            <person name="Nishiyama T."/>
            <person name="Sese J."/>
            <person name="O'Brien M.J."/>
            <person name="Copetti D."/>
            <person name="Mohd Noor M.I."/>
            <person name="Ong R.C."/>
            <person name="Putra M."/>
            <person name="Sireger I.Z."/>
            <person name="Indrioko S."/>
            <person name="Kosugi Y."/>
            <person name="Izuno A."/>
            <person name="Isagi Y."/>
            <person name="Lee S.L."/>
            <person name="Shimizu K.K."/>
        </authorList>
    </citation>
    <scope>NUCLEOTIDE SEQUENCE [LARGE SCALE GENOMIC DNA]</scope>
    <source>
        <strain evidence="1">214</strain>
    </source>
</reference>
<evidence type="ECO:0000313" key="1">
    <source>
        <dbReference type="EMBL" id="GKV10497.1"/>
    </source>
</evidence>
<sequence>MVLVYHSHNPQTIPRSSTRTKNKFRYYLKGFYA</sequence>
<dbReference type="AlphaFoldDB" id="A0AAV5JAF5"/>
<proteinExistence type="predicted"/>
<organism evidence="1 2">
    <name type="scientific">Rubroshorea leprosula</name>
    <dbReference type="NCBI Taxonomy" id="152421"/>
    <lineage>
        <taxon>Eukaryota</taxon>
        <taxon>Viridiplantae</taxon>
        <taxon>Streptophyta</taxon>
        <taxon>Embryophyta</taxon>
        <taxon>Tracheophyta</taxon>
        <taxon>Spermatophyta</taxon>
        <taxon>Magnoliopsida</taxon>
        <taxon>eudicotyledons</taxon>
        <taxon>Gunneridae</taxon>
        <taxon>Pentapetalae</taxon>
        <taxon>rosids</taxon>
        <taxon>malvids</taxon>
        <taxon>Malvales</taxon>
        <taxon>Dipterocarpaceae</taxon>
        <taxon>Rubroshorea</taxon>
    </lineage>
</organism>
<name>A0AAV5JAF5_9ROSI</name>
<dbReference type="Proteomes" id="UP001054252">
    <property type="component" value="Unassembled WGS sequence"/>
</dbReference>
<gene>
    <name evidence="1" type="ORF">SLEP1_g21847</name>
</gene>
<protein>
    <submittedName>
        <fullName evidence="1">Uncharacterized protein</fullName>
    </submittedName>
</protein>
<accession>A0AAV5JAF5</accession>
<keyword evidence="2" id="KW-1185">Reference proteome</keyword>
<evidence type="ECO:0000313" key="2">
    <source>
        <dbReference type="Proteomes" id="UP001054252"/>
    </source>
</evidence>
<dbReference type="EMBL" id="BPVZ01000032">
    <property type="protein sequence ID" value="GKV10497.1"/>
    <property type="molecule type" value="Genomic_DNA"/>
</dbReference>